<evidence type="ECO:0000313" key="3">
    <source>
        <dbReference type="Proteomes" id="UP001485043"/>
    </source>
</evidence>
<dbReference type="PANTHER" id="PTHR47938">
    <property type="entry name" value="RESPIRATORY COMPLEX I CHAPERONE (CIA84), PUTATIVE (AFU_ORTHOLOGUE AFUA_2G06020)-RELATED"/>
    <property type="match status" value="1"/>
</dbReference>
<name>A0AAW1TL53_9CHLO</name>
<dbReference type="InterPro" id="IPR002885">
    <property type="entry name" value="PPR_rpt"/>
</dbReference>
<gene>
    <name evidence="2" type="ORF">WJX84_001669</name>
</gene>
<dbReference type="Proteomes" id="UP001485043">
    <property type="component" value="Unassembled WGS sequence"/>
</dbReference>
<evidence type="ECO:0000313" key="2">
    <source>
        <dbReference type="EMBL" id="KAK9869019.1"/>
    </source>
</evidence>
<evidence type="ECO:0008006" key="4">
    <source>
        <dbReference type="Google" id="ProtNLM"/>
    </source>
</evidence>
<dbReference type="AlphaFoldDB" id="A0AAW1TL53"/>
<proteinExistence type="predicted"/>
<keyword evidence="1" id="KW-0677">Repeat</keyword>
<organism evidence="2 3">
    <name type="scientific">Apatococcus fuscideae</name>
    <dbReference type="NCBI Taxonomy" id="2026836"/>
    <lineage>
        <taxon>Eukaryota</taxon>
        <taxon>Viridiplantae</taxon>
        <taxon>Chlorophyta</taxon>
        <taxon>core chlorophytes</taxon>
        <taxon>Trebouxiophyceae</taxon>
        <taxon>Chlorellales</taxon>
        <taxon>Chlorellaceae</taxon>
        <taxon>Apatococcus</taxon>
    </lineage>
</organism>
<dbReference type="InterPro" id="IPR011990">
    <property type="entry name" value="TPR-like_helical_dom_sf"/>
</dbReference>
<reference evidence="2 3" key="1">
    <citation type="journal article" date="2024" name="Nat. Commun.">
        <title>Phylogenomics reveals the evolutionary origins of lichenization in chlorophyte algae.</title>
        <authorList>
            <person name="Puginier C."/>
            <person name="Libourel C."/>
            <person name="Otte J."/>
            <person name="Skaloud P."/>
            <person name="Haon M."/>
            <person name="Grisel S."/>
            <person name="Petersen M."/>
            <person name="Berrin J.G."/>
            <person name="Delaux P.M."/>
            <person name="Dal Grande F."/>
            <person name="Keller J."/>
        </authorList>
    </citation>
    <scope>NUCLEOTIDE SEQUENCE [LARGE SCALE GENOMIC DNA]</scope>
    <source>
        <strain evidence="2 3">SAG 2523</strain>
    </source>
</reference>
<dbReference type="Pfam" id="PF13812">
    <property type="entry name" value="PPR_3"/>
    <property type="match status" value="1"/>
</dbReference>
<sequence>MAHRLLIAQTYKAMLRMGGRPSITTFSILLTAANDAGLMEELHTIWEWLEDSGLEINAACMNAYLGCLMRQVKELFKELLRARMEPNIVTYNTILRVWADEGDVAKAAPLLHHLLKPQANHRANCIRQSLRSTGQEVWHGCARYDDAGQMAWAEANAT</sequence>
<evidence type="ECO:0000256" key="1">
    <source>
        <dbReference type="ARBA" id="ARBA00022737"/>
    </source>
</evidence>
<comment type="caution">
    <text evidence="2">The sequence shown here is derived from an EMBL/GenBank/DDBJ whole genome shotgun (WGS) entry which is preliminary data.</text>
</comment>
<dbReference type="PANTHER" id="PTHR47938:SF35">
    <property type="entry name" value="PENTATRICOPEPTIDE REPEAT-CONTAINING PROTEIN 4, MITOCHONDRIAL-RELATED"/>
    <property type="match status" value="1"/>
</dbReference>
<dbReference type="GO" id="GO:0003729">
    <property type="term" value="F:mRNA binding"/>
    <property type="evidence" value="ECO:0007669"/>
    <property type="project" value="TreeGrafter"/>
</dbReference>
<dbReference type="Gene3D" id="1.25.40.10">
    <property type="entry name" value="Tetratricopeptide repeat domain"/>
    <property type="match status" value="1"/>
</dbReference>
<accession>A0AAW1TL53</accession>
<dbReference type="EMBL" id="JALJOV010000002">
    <property type="protein sequence ID" value="KAK9869019.1"/>
    <property type="molecule type" value="Genomic_DNA"/>
</dbReference>
<protein>
    <recommendedName>
        <fullName evidence="4">Pentatricopeptide repeat-containing protein</fullName>
    </recommendedName>
</protein>
<keyword evidence="3" id="KW-1185">Reference proteome</keyword>